<reference evidence="1" key="2">
    <citation type="submission" date="2022-01" db="EMBL/GenBank/DDBJ databases">
        <authorList>
            <person name="Yamashiro T."/>
            <person name="Shiraishi A."/>
            <person name="Satake H."/>
            <person name="Nakayama K."/>
        </authorList>
    </citation>
    <scope>NUCLEOTIDE SEQUENCE</scope>
</reference>
<comment type="caution">
    <text evidence="1">The sequence shown here is derived from an EMBL/GenBank/DDBJ whole genome shotgun (WGS) entry which is preliminary data.</text>
</comment>
<protein>
    <submittedName>
        <fullName evidence="1">Uncharacterized protein</fullName>
    </submittedName>
</protein>
<dbReference type="EMBL" id="BQNB010008844">
    <property type="protein sequence ID" value="GJS55068.1"/>
    <property type="molecule type" value="Genomic_DNA"/>
</dbReference>
<proteinExistence type="predicted"/>
<keyword evidence="2" id="KW-1185">Reference proteome</keyword>
<evidence type="ECO:0000313" key="1">
    <source>
        <dbReference type="EMBL" id="GJS55068.1"/>
    </source>
</evidence>
<evidence type="ECO:0000313" key="2">
    <source>
        <dbReference type="Proteomes" id="UP001151760"/>
    </source>
</evidence>
<accession>A0ABQ4WQG4</accession>
<dbReference type="Proteomes" id="UP001151760">
    <property type="component" value="Unassembled WGS sequence"/>
</dbReference>
<gene>
    <name evidence="1" type="ORF">Tco_0628430</name>
</gene>
<reference evidence="1" key="1">
    <citation type="journal article" date="2022" name="Int. J. Mol. Sci.">
        <title>Draft Genome of Tanacetum Coccineum: Genomic Comparison of Closely Related Tanacetum-Family Plants.</title>
        <authorList>
            <person name="Yamashiro T."/>
            <person name="Shiraishi A."/>
            <person name="Nakayama K."/>
            <person name="Satake H."/>
        </authorList>
    </citation>
    <scope>NUCLEOTIDE SEQUENCE</scope>
</reference>
<name>A0ABQ4WQG4_9ASTR</name>
<sequence>MVISSPCLTDIKNWLVQSKRLLNVQEIYSVRDSNKDHAIMVFMAENGKDSFRFRGTVHHLQEKKPLP</sequence>
<organism evidence="1 2">
    <name type="scientific">Tanacetum coccineum</name>
    <dbReference type="NCBI Taxonomy" id="301880"/>
    <lineage>
        <taxon>Eukaryota</taxon>
        <taxon>Viridiplantae</taxon>
        <taxon>Streptophyta</taxon>
        <taxon>Embryophyta</taxon>
        <taxon>Tracheophyta</taxon>
        <taxon>Spermatophyta</taxon>
        <taxon>Magnoliopsida</taxon>
        <taxon>eudicotyledons</taxon>
        <taxon>Gunneridae</taxon>
        <taxon>Pentapetalae</taxon>
        <taxon>asterids</taxon>
        <taxon>campanulids</taxon>
        <taxon>Asterales</taxon>
        <taxon>Asteraceae</taxon>
        <taxon>Asteroideae</taxon>
        <taxon>Anthemideae</taxon>
        <taxon>Anthemidinae</taxon>
        <taxon>Tanacetum</taxon>
    </lineage>
</organism>